<organism evidence="2 3">
    <name type="scientific">Plasmopara halstedii</name>
    <name type="common">Downy mildew of sunflower</name>
    <dbReference type="NCBI Taxonomy" id="4781"/>
    <lineage>
        <taxon>Eukaryota</taxon>
        <taxon>Sar</taxon>
        <taxon>Stramenopiles</taxon>
        <taxon>Oomycota</taxon>
        <taxon>Peronosporomycetes</taxon>
        <taxon>Peronosporales</taxon>
        <taxon>Peronosporaceae</taxon>
        <taxon>Plasmopara</taxon>
    </lineage>
</organism>
<dbReference type="AlphaFoldDB" id="A0A0P1B4V3"/>
<dbReference type="Proteomes" id="UP000054928">
    <property type="component" value="Unassembled WGS sequence"/>
</dbReference>
<name>A0A0P1B4V3_PLAHL</name>
<evidence type="ECO:0000313" key="2">
    <source>
        <dbReference type="EMBL" id="CEG48986.1"/>
    </source>
</evidence>
<evidence type="ECO:0000256" key="1">
    <source>
        <dbReference type="SAM" id="MobiDB-lite"/>
    </source>
</evidence>
<keyword evidence="3" id="KW-1185">Reference proteome</keyword>
<evidence type="ECO:0000313" key="3">
    <source>
        <dbReference type="Proteomes" id="UP000054928"/>
    </source>
</evidence>
<reference evidence="3" key="1">
    <citation type="submission" date="2014-09" db="EMBL/GenBank/DDBJ databases">
        <authorList>
            <person name="Sharma Rahul"/>
            <person name="Thines Marco"/>
        </authorList>
    </citation>
    <scope>NUCLEOTIDE SEQUENCE [LARGE SCALE GENOMIC DNA]</scope>
</reference>
<proteinExistence type="predicted"/>
<dbReference type="EMBL" id="CCYD01003042">
    <property type="protein sequence ID" value="CEG48986.1"/>
    <property type="molecule type" value="Genomic_DNA"/>
</dbReference>
<dbReference type="RefSeq" id="XP_024585355.1">
    <property type="nucleotide sequence ID" value="XM_024720126.1"/>
</dbReference>
<dbReference type="GeneID" id="36401831"/>
<dbReference type="OrthoDB" id="125351at2759"/>
<sequence>MSAKVNATSAHPNRIHTNNQSTPASYNQKHDIQKHLALIQTLLVQPTFDSNQNEKNTIVVSKFNHPLTRSSHALYTRHSATVKNNFVEFNASTMQYTTDATSAGIRVRARRHTTIRNENMKLKTRILNTQATIDPIVLKRHEENHLAMRRIRSRHQIKKKSSRF</sequence>
<accession>A0A0P1B4V3</accession>
<protein>
    <submittedName>
        <fullName evidence="2">Uncharacterized protein</fullName>
    </submittedName>
</protein>
<feature type="region of interest" description="Disordered" evidence="1">
    <location>
        <begin position="1"/>
        <end position="27"/>
    </location>
</feature>